<reference evidence="1" key="1">
    <citation type="submission" date="2019-11" db="EMBL/GenBank/DDBJ databases">
        <authorList>
            <person name="Feng L."/>
        </authorList>
    </citation>
    <scope>NUCLEOTIDE SEQUENCE</scope>
    <source>
        <strain evidence="1">CramosumLFYP8</strain>
    </source>
</reference>
<dbReference type="RefSeq" id="WP_156635273.1">
    <property type="nucleotide sequence ID" value="NZ_CACRTL010000017.1"/>
</dbReference>
<protein>
    <submittedName>
        <fullName evidence="1">Uncharacterized protein</fullName>
    </submittedName>
</protein>
<evidence type="ECO:0000313" key="1">
    <source>
        <dbReference type="EMBL" id="VYT71016.1"/>
    </source>
</evidence>
<gene>
    <name evidence="1" type="ORF">CRLFYP8_01964</name>
</gene>
<sequence>MKELITIESIKKELGIELNQDQYDELALIDLEMSISSESQVHLILKVLKCLNLI</sequence>
<accession>A0A6N2YYQ7</accession>
<organism evidence="1">
    <name type="scientific">Thomasclavelia ramosa</name>
    <dbReference type="NCBI Taxonomy" id="1547"/>
    <lineage>
        <taxon>Bacteria</taxon>
        <taxon>Bacillati</taxon>
        <taxon>Bacillota</taxon>
        <taxon>Erysipelotrichia</taxon>
        <taxon>Erysipelotrichales</taxon>
        <taxon>Coprobacillaceae</taxon>
        <taxon>Thomasclavelia</taxon>
    </lineage>
</organism>
<dbReference type="AlphaFoldDB" id="A0A6N2YYQ7"/>
<name>A0A6N2YYQ7_9FIRM</name>
<proteinExistence type="predicted"/>
<dbReference type="EMBL" id="CACRTL010000017">
    <property type="protein sequence ID" value="VYT71016.1"/>
    <property type="molecule type" value="Genomic_DNA"/>
</dbReference>